<dbReference type="InterPro" id="IPR011043">
    <property type="entry name" value="Gal_Oxase/kelch_b-propeller"/>
</dbReference>
<accession>A0A2N7VTE0</accession>
<evidence type="ECO:0000313" key="3">
    <source>
        <dbReference type="EMBL" id="PMS20405.1"/>
    </source>
</evidence>
<dbReference type="InterPro" id="IPR015919">
    <property type="entry name" value="Cadherin-like_sf"/>
</dbReference>
<dbReference type="GO" id="GO:0016020">
    <property type="term" value="C:membrane"/>
    <property type="evidence" value="ECO:0007669"/>
    <property type="project" value="InterPro"/>
</dbReference>
<evidence type="ECO:0000256" key="1">
    <source>
        <dbReference type="ARBA" id="ARBA00022441"/>
    </source>
</evidence>
<keyword evidence="1" id="KW-0880">Kelch repeat</keyword>
<dbReference type="Pfam" id="PF01344">
    <property type="entry name" value="Kelch_1"/>
    <property type="match status" value="1"/>
</dbReference>
<evidence type="ECO:0000313" key="4">
    <source>
        <dbReference type="Proteomes" id="UP000235616"/>
    </source>
</evidence>
<proteinExistence type="predicted"/>
<protein>
    <submittedName>
        <fullName evidence="3">Uncharacterized protein</fullName>
    </submittedName>
</protein>
<dbReference type="Gene3D" id="2.60.40.10">
    <property type="entry name" value="Immunoglobulins"/>
    <property type="match status" value="3"/>
</dbReference>
<dbReference type="Gene3D" id="2.120.10.80">
    <property type="entry name" value="Kelch-type beta propeller"/>
    <property type="match status" value="2"/>
</dbReference>
<dbReference type="PANTHER" id="PTHR46344:SF27">
    <property type="entry name" value="KELCH REPEAT SUPERFAMILY PROTEIN"/>
    <property type="match status" value="1"/>
</dbReference>
<keyword evidence="2" id="KW-0677">Repeat</keyword>
<reference evidence="3 4" key="1">
    <citation type="submission" date="2018-01" db="EMBL/GenBank/DDBJ databases">
        <title>Whole genome analyses suggest that Burkholderia sensu lato contains two further novel genera in the rhizoxinica-symbiotica group Mycetohabitans gen. nov., and Trinickia gen. nov.: implications for the evolution of diazotrophy and nodulation in the Burkholderiaceae.</title>
        <authorList>
            <person name="Estrada-de los Santos P."/>
            <person name="Palmer M."/>
            <person name="Chavez-Ramirez B."/>
            <person name="Beukes C."/>
            <person name="Steenkamp E.T."/>
            <person name="Hirsch A.M."/>
            <person name="Manyaka P."/>
            <person name="Maluk M."/>
            <person name="Lafos M."/>
            <person name="Crook M."/>
            <person name="Gross E."/>
            <person name="Simon M.F."/>
            <person name="Bueno dos Reis Junior F."/>
            <person name="Poole P.S."/>
            <person name="Venter S.N."/>
            <person name="James E.K."/>
        </authorList>
    </citation>
    <scope>NUCLEOTIDE SEQUENCE [LARGE SCALE GENOMIC DNA]</scope>
    <source>
        <strain evidence="3 4">GIMN1.004</strain>
    </source>
</reference>
<comment type="caution">
    <text evidence="3">The sequence shown here is derived from an EMBL/GenBank/DDBJ whole genome shotgun (WGS) entry which is preliminary data.</text>
</comment>
<name>A0A2N7VTE0_9BURK</name>
<dbReference type="InterPro" id="IPR013783">
    <property type="entry name" value="Ig-like_fold"/>
</dbReference>
<organism evidence="3 4">
    <name type="scientific">Trinickia dabaoshanensis</name>
    <dbReference type="NCBI Taxonomy" id="564714"/>
    <lineage>
        <taxon>Bacteria</taxon>
        <taxon>Pseudomonadati</taxon>
        <taxon>Pseudomonadota</taxon>
        <taxon>Betaproteobacteria</taxon>
        <taxon>Burkholderiales</taxon>
        <taxon>Burkholderiaceae</taxon>
        <taxon>Trinickia</taxon>
    </lineage>
</organism>
<dbReference type="SUPFAM" id="SSF50965">
    <property type="entry name" value="Galactose oxidase, central domain"/>
    <property type="match status" value="1"/>
</dbReference>
<dbReference type="SUPFAM" id="SSF49313">
    <property type="entry name" value="Cadherin-like"/>
    <property type="match status" value="1"/>
</dbReference>
<dbReference type="InterPro" id="IPR015915">
    <property type="entry name" value="Kelch-typ_b-propeller"/>
</dbReference>
<dbReference type="AlphaFoldDB" id="A0A2N7VTE0"/>
<dbReference type="GO" id="GO:0005509">
    <property type="term" value="F:calcium ion binding"/>
    <property type="evidence" value="ECO:0007669"/>
    <property type="project" value="InterPro"/>
</dbReference>
<keyword evidence="4" id="KW-1185">Reference proteome</keyword>
<dbReference type="Pfam" id="PF05345">
    <property type="entry name" value="He_PIG"/>
    <property type="match status" value="3"/>
</dbReference>
<dbReference type="Proteomes" id="UP000235616">
    <property type="component" value="Unassembled WGS sequence"/>
</dbReference>
<sequence>MAGEAIPPNVPHNSGGAIERYSVSPDLPLGLSLDVDTGIISGTPHTISAATDYVVSGASAQGTAQAQLRITVADKATPPIALNYTQASSVYEVRQPIAVNRPHPTGVVVRYSIDPALPAGLRFSADQGTISGTPLELSDAQVYTVTGFGLPDASQSGGQVAVEHLTITVEGNIVPPLPEPPVVPEPAEPPIVPPLPAPPLPAAPTGFHYQRTWAVYAKGRPIFANVAYHDGGAIETYAPAQPLPAGLVVDPATGDISGTPLERTGADRTYTIEAIGPGGKASTEVTLRVVDPGTWTPVPGTMSTPRYAFAQVALPDGRVLAIGGRSTGQPSLDSAEIYDPNTGRFSPAGRMSTPRFIPLATLLPNGKVLVAGGRGVDGPLASAETFDPNAADPAAWQPAESMSSAHLEGAMALTSDGNVVVTGGDVSTTNSIVITNATDVYTPGSGANGSWSPGPALGQGTMFATALPMLDGDLIVVPAGSVKTERGTSAASIAQTLAKPWASWRIGNMSNGARSQYAAWMASQTTALVFGGMGPSFRPVGTVDLYDATAQTWASVPGLVAPRTNMMLAPLDGNRVLIAGGGVGSGIYGTDTAEIYTFDPDNPGNSHAATAASMTSIRIGGAATTLADGTVLVVGGLDNVSTPRYLDTAELYVP</sequence>
<evidence type="ECO:0000256" key="2">
    <source>
        <dbReference type="ARBA" id="ARBA00022737"/>
    </source>
</evidence>
<dbReference type="EMBL" id="PNYA01000008">
    <property type="protein sequence ID" value="PMS20405.1"/>
    <property type="molecule type" value="Genomic_DNA"/>
</dbReference>
<dbReference type="InterPro" id="IPR006652">
    <property type="entry name" value="Kelch_1"/>
</dbReference>
<dbReference type="PANTHER" id="PTHR46344">
    <property type="entry name" value="OS02G0202900 PROTEIN"/>
    <property type="match status" value="1"/>
</dbReference>
<gene>
    <name evidence="3" type="ORF">C0Z18_10730</name>
</gene>
<dbReference type="SMART" id="SM00612">
    <property type="entry name" value="Kelch"/>
    <property type="match status" value="4"/>
</dbReference>